<organism evidence="2 3">
    <name type="scientific">Bifidobacterium longum</name>
    <dbReference type="NCBI Taxonomy" id="216816"/>
    <lineage>
        <taxon>Bacteria</taxon>
        <taxon>Bacillati</taxon>
        <taxon>Actinomycetota</taxon>
        <taxon>Actinomycetes</taxon>
        <taxon>Bifidobacteriales</taxon>
        <taxon>Bifidobacteriaceae</taxon>
        <taxon>Bifidobacterium</taxon>
    </lineage>
</organism>
<dbReference type="AlphaFoldDB" id="A0A2N0TKN8"/>
<sequence length="177" mass="19962">MARYSREQRRRAVELYERYEHSAADVIRELGYPSKGALLMWYREWLEERRTGVPSRRGERYARYTDEQKRAAVDHYLTHGRRLSRTMRRMGYPSHEVLAAWIDELAPGERVTGRGPVADGVRRMAVARLAAGGVTSRQVAAEVGVEASVVRNRVASTAARAGTGGRSSDTRQAGEEE</sequence>
<dbReference type="SUPFAM" id="SSF46689">
    <property type="entry name" value="Homeodomain-like"/>
    <property type="match status" value="1"/>
</dbReference>
<dbReference type="InterPro" id="IPR010921">
    <property type="entry name" value="Trp_repressor/repl_initiator"/>
</dbReference>
<evidence type="ECO:0000256" key="1">
    <source>
        <dbReference type="SAM" id="MobiDB-lite"/>
    </source>
</evidence>
<feature type="compositionally biased region" description="Basic and acidic residues" evidence="1">
    <location>
        <begin position="168"/>
        <end position="177"/>
    </location>
</feature>
<evidence type="ECO:0000313" key="2">
    <source>
        <dbReference type="EMBL" id="PKD15305.1"/>
    </source>
</evidence>
<proteinExistence type="predicted"/>
<dbReference type="SUPFAM" id="SSF48295">
    <property type="entry name" value="TrpR-like"/>
    <property type="match status" value="1"/>
</dbReference>
<protein>
    <submittedName>
        <fullName evidence="2">Transposase</fullName>
    </submittedName>
</protein>
<evidence type="ECO:0000313" key="3">
    <source>
        <dbReference type="Proteomes" id="UP000232928"/>
    </source>
</evidence>
<dbReference type="GO" id="GO:0043565">
    <property type="term" value="F:sequence-specific DNA binding"/>
    <property type="evidence" value="ECO:0007669"/>
    <property type="project" value="InterPro"/>
</dbReference>
<accession>A0A2N0TKN8</accession>
<dbReference type="Proteomes" id="UP000232928">
    <property type="component" value="Unassembled WGS sequence"/>
</dbReference>
<reference evidence="2 3" key="1">
    <citation type="submission" date="2017-12" db="EMBL/GenBank/DDBJ databases">
        <title>Bifidobacterium longum APC/DPC strains.</title>
        <authorList>
            <person name="Arboleya S."/>
        </authorList>
    </citation>
    <scope>NUCLEOTIDE SEQUENCE [LARGE SCALE GENOMIC DNA]</scope>
    <source>
        <strain evidence="2 3">APC1461</strain>
    </source>
</reference>
<comment type="caution">
    <text evidence="2">The sequence shown here is derived from an EMBL/GenBank/DDBJ whole genome shotgun (WGS) entry which is preliminary data.</text>
</comment>
<name>A0A2N0TKN8_BIFLN</name>
<gene>
    <name evidence="2" type="ORF">APC1461_0457</name>
</gene>
<feature type="region of interest" description="Disordered" evidence="1">
    <location>
        <begin position="155"/>
        <end position="177"/>
    </location>
</feature>
<dbReference type="InterPro" id="IPR009057">
    <property type="entry name" value="Homeodomain-like_sf"/>
</dbReference>
<dbReference type="RefSeq" id="WP_101027471.1">
    <property type="nucleotide sequence ID" value="NZ_PJEG01000009.1"/>
</dbReference>
<dbReference type="EMBL" id="PJEG01000009">
    <property type="protein sequence ID" value="PKD15305.1"/>
    <property type="molecule type" value="Genomic_DNA"/>
</dbReference>